<reference evidence="7 8" key="1">
    <citation type="journal article" date="2024" name="J. Plant Pathol.">
        <title>Sequence and assembly of the genome of Seiridium unicorne, isolate CBS 538.82, causal agent of cypress canker disease.</title>
        <authorList>
            <person name="Scali E."/>
            <person name="Rocca G.D."/>
            <person name="Danti R."/>
            <person name="Garbelotto M."/>
            <person name="Barberini S."/>
            <person name="Baroncelli R."/>
            <person name="Emiliani G."/>
        </authorList>
    </citation>
    <scope>NUCLEOTIDE SEQUENCE [LARGE SCALE GENOMIC DNA]</scope>
    <source>
        <strain evidence="7 8">BM-138-508</strain>
    </source>
</reference>
<dbReference type="EMBL" id="JARVKF010000450">
    <property type="protein sequence ID" value="KAK9412751.1"/>
    <property type="molecule type" value="Genomic_DNA"/>
</dbReference>
<sequence>MRKPSACSACRARRRRCTWPANHGTTSCEYCTSRRLRCVQEPPEGGYYHRRQARLQESSNGEQQESANPVAPLLFTGPQVELPPMPVRLELTALYFDYIHDQFHSLFHRPSFMDDVANDRVAPVMLLAIFALSARFSSNPLFAEIDPVDRGEPFRVASESLLNVRDISTRTCQVCILLGGYAAGHGDTDVENLYYTLAGRMALTLDFPNKPASSDLEREINIRTWWTICMVDVWSSTAVKLPRIMPNLHSVPLPMDELPFLSLPGGYATEIPGNLPTFGSPLLSQMIKLNRVLAQVNDFNRKCVEEPLDGRALEAGIQRLSLKLERWLVGLPYNMRDTPDNFAWFASRGLGRVYAAVYLGTYAKLSYPLPPSLALFSSSACPLAIAEHDMTGYYHYGQLLYYQFLGAGGPSAMSSSPIYADRCKDHAAKLCEMVYQTFDAPGSEVLYAAVAHVLVIASTVQIHTLLFSSDEVQIRLSRLRLERNFEILLHLRPYWSSVDSAMSRLRAFHQACLRRNKASFVLDRWLLRFLVEFAPYMESEPRETDPDYEALLSLSKEQQYQTPASALAKLQAGGFM</sequence>
<dbReference type="PROSITE" id="PS00463">
    <property type="entry name" value="ZN2_CY6_FUNGAL_1"/>
    <property type="match status" value="1"/>
</dbReference>
<evidence type="ECO:0000256" key="2">
    <source>
        <dbReference type="ARBA" id="ARBA00022723"/>
    </source>
</evidence>
<keyword evidence="8" id="KW-1185">Reference proteome</keyword>
<accession>A0ABR2UEI2</accession>
<evidence type="ECO:0000256" key="5">
    <source>
        <dbReference type="ARBA" id="ARBA00023242"/>
    </source>
</evidence>
<dbReference type="Proteomes" id="UP001408356">
    <property type="component" value="Unassembled WGS sequence"/>
</dbReference>
<dbReference type="PROSITE" id="PS51257">
    <property type="entry name" value="PROKAR_LIPOPROTEIN"/>
    <property type="match status" value="1"/>
</dbReference>
<evidence type="ECO:0000256" key="4">
    <source>
        <dbReference type="ARBA" id="ARBA00023163"/>
    </source>
</evidence>
<dbReference type="InterPro" id="IPR007219">
    <property type="entry name" value="XnlR_reg_dom"/>
</dbReference>
<dbReference type="Pfam" id="PF04082">
    <property type="entry name" value="Fungal_trans"/>
    <property type="match status" value="1"/>
</dbReference>
<keyword evidence="5" id="KW-0539">Nucleus</keyword>
<dbReference type="InterPro" id="IPR050815">
    <property type="entry name" value="TF_fung"/>
</dbReference>
<keyword evidence="2" id="KW-0479">Metal-binding</keyword>
<dbReference type="CDD" id="cd12148">
    <property type="entry name" value="fungal_TF_MHR"/>
    <property type="match status" value="1"/>
</dbReference>
<protein>
    <submittedName>
        <fullName evidence="7">Zn(2)-C6 fungal-type domain-containing protein</fullName>
    </submittedName>
</protein>
<evidence type="ECO:0000313" key="7">
    <source>
        <dbReference type="EMBL" id="KAK9412751.1"/>
    </source>
</evidence>
<keyword evidence="3" id="KW-0805">Transcription regulation</keyword>
<keyword evidence="4" id="KW-0804">Transcription</keyword>
<dbReference type="InterPro" id="IPR001138">
    <property type="entry name" value="Zn2Cys6_DnaBD"/>
</dbReference>
<comment type="subcellular location">
    <subcellularLocation>
        <location evidence="1">Nucleus</location>
    </subcellularLocation>
</comment>
<dbReference type="PANTHER" id="PTHR47338:SF16">
    <property type="entry name" value="TRANSCRIPTION FACTOR, PUTATIVE (AFU_ORTHOLOGUE AFUA_2G09360)-RELATED"/>
    <property type="match status" value="1"/>
</dbReference>
<proteinExistence type="predicted"/>
<evidence type="ECO:0000256" key="1">
    <source>
        <dbReference type="ARBA" id="ARBA00004123"/>
    </source>
</evidence>
<comment type="caution">
    <text evidence="7">The sequence shown here is derived from an EMBL/GenBank/DDBJ whole genome shotgun (WGS) entry which is preliminary data.</text>
</comment>
<feature type="domain" description="Zn(2)-C6 fungal-type" evidence="6">
    <location>
        <begin position="6"/>
        <end position="38"/>
    </location>
</feature>
<evidence type="ECO:0000256" key="3">
    <source>
        <dbReference type="ARBA" id="ARBA00023015"/>
    </source>
</evidence>
<name>A0ABR2UEI2_9PEZI</name>
<evidence type="ECO:0000313" key="8">
    <source>
        <dbReference type="Proteomes" id="UP001408356"/>
    </source>
</evidence>
<dbReference type="PANTHER" id="PTHR47338">
    <property type="entry name" value="ZN(II)2CYS6 TRANSCRIPTION FACTOR (EUROFUNG)-RELATED"/>
    <property type="match status" value="1"/>
</dbReference>
<organism evidence="7 8">
    <name type="scientific">Seiridium unicorne</name>
    <dbReference type="NCBI Taxonomy" id="138068"/>
    <lineage>
        <taxon>Eukaryota</taxon>
        <taxon>Fungi</taxon>
        <taxon>Dikarya</taxon>
        <taxon>Ascomycota</taxon>
        <taxon>Pezizomycotina</taxon>
        <taxon>Sordariomycetes</taxon>
        <taxon>Xylariomycetidae</taxon>
        <taxon>Amphisphaeriales</taxon>
        <taxon>Sporocadaceae</taxon>
        <taxon>Seiridium</taxon>
    </lineage>
</organism>
<gene>
    <name evidence="7" type="ORF">SUNI508_12451</name>
</gene>
<evidence type="ECO:0000259" key="6">
    <source>
        <dbReference type="PROSITE" id="PS00463"/>
    </source>
</evidence>